<dbReference type="Proteomes" id="UP000278398">
    <property type="component" value="Unassembled WGS sequence"/>
</dbReference>
<evidence type="ECO:0000313" key="2">
    <source>
        <dbReference type="EMBL" id="RST85689.1"/>
    </source>
</evidence>
<sequence length="122" mass="13984">MAETFESVDTYLEALPELPRTIMVRIRELIASVAPGAQEAIRYGMPTALLDGASIVYYAAWKRHVGLYPVYRGSPDYEEKIAPWRDWKDTVRFPLETEVPYDVIELIVTAQVARLRQERDPA</sequence>
<proteinExistence type="predicted"/>
<reference evidence="2 3" key="1">
    <citation type="submission" date="2018-12" db="EMBL/GenBank/DDBJ databases">
        <title>Mesorhizobium carbonis sp. nov., isolated from coal mine water.</title>
        <authorList>
            <person name="Xin W."/>
            <person name="Xu Z."/>
            <person name="Xiang F."/>
            <person name="Zhang J."/>
            <person name="Xi L."/>
            <person name="Liu J."/>
        </authorList>
    </citation>
    <scope>NUCLEOTIDE SEQUENCE [LARGE SCALE GENOMIC DNA]</scope>
    <source>
        <strain evidence="2 3">B2.3</strain>
    </source>
</reference>
<evidence type="ECO:0000259" key="1">
    <source>
        <dbReference type="Pfam" id="PF08818"/>
    </source>
</evidence>
<dbReference type="EMBL" id="RWKW01000051">
    <property type="protein sequence ID" value="RST85689.1"/>
    <property type="molecule type" value="Genomic_DNA"/>
</dbReference>
<comment type="caution">
    <text evidence="2">The sequence shown here is derived from an EMBL/GenBank/DDBJ whole genome shotgun (WGS) entry which is preliminary data.</text>
</comment>
<dbReference type="AlphaFoldDB" id="A0A429YW73"/>
<dbReference type="Pfam" id="PF08818">
    <property type="entry name" value="DUF1801"/>
    <property type="match status" value="1"/>
</dbReference>
<protein>
    <submittedName>
        <fullName evidence="2">DUF1801 domain-containing protein</fullName>
    </submittedName>
</protein>
<keyword evidence="3" id="KW-1185">Reference proteome</keyword>
<gene>
    <name evidence="2" type="ORF">EJC49_14190</name>
</gene>
<dbReference type="SUPFAM" id="SSF159888">
    <property type="entry name" value="YdhG-like"/>
    <property type="match status" value="1"/>
</dbReference>
<organism evidence="2 3">
    <name type="scientific">Aquibium carbonis</name>
    <dbReference type="NCBI Taxonomy" id="2495581"/>
    <lineage>
        <taxon>Bacteria</taxon>
        <taxon>Pseudomonadati</taxon>
        <taxon>Pseudomonadota</taxon>
        <taxon>Alphaproteobacteria</taxon>
        <taxon>Hyphomicrobiales</taxon>
        <taxon>Phyllobacteriaceae</taxon>
        <taxon>Aquibium</taxon>
    </lineage>
</organism>
<evidence type="ECO:0000313" key="3">
    <source>
        <dbReference type="Proteomes" id="UP000278398"/>
    </source>
</evidence>
<dbReference type="OrthoDB" id="3236524at2"/>
<feature type="domain" description="YdhG-like" evidence="1">
    <location>
        <begin position="20"/>
        <end position="111"/>
    </location>
</feature>
<name>A0A429YW73_9HYPH</name>
<dbReference type="InterPro" id="IPR014922">
    <property type="entry name" value="YdhG-like"/>
</dbReference>
<accession>A0A429YW73</accession>
<dbReference type="RefSeq" id="WP_126700594.1">
    <property type="nucleotide sequence ID" value="NZ_RWKW01000051.1"/>
</dbReference>
<dbReference type="Gene3D" id="3.90.1150.200">
    <property type="match status" value="1"/>
</dbReference>